<dbReference type="EMBL" id="LBUT01000019">
    <property type="protein sequence ID" value="KKQ69088.1"/>
    <property type="molecule type" value="Genomic_DNA"/>
</dbReference>
<dbReference type="AlphaFoldDB" id="A0A0G0JNG7"/>
<accession>A0A0G0JNG7</accession>
<name>A0A0G0JNG7_9BACT</name>
<evidence type="ECO:0000313" key="1">
    <source>
        <dbReference type="EMBL" id="KKQ69088.1"/>
    </source>
</evidence>
<sequence>METIIEVKIGDHFNRHDWGRCSGAGEWSRDGIRCEKTSSETSFEAYFFADCPVCRESTKGSFYRKKRIFLGRVI</sequence>
<organism evidence="1 2">
    <name type="scientific">Candidatus Shapirobacteria bacterium GW2011_GWE2_38_30</name>
    <dbReference type="NCBI Taxonomy" id="1618490"/>
    <lineage>
        <taxon>Bacteria</taxon>
        <taxon>Candidatus Shapironibacteriota</taxon>
    </lineage>
</organism>
<dbReference type="Proteomes" id="UP000034406">
    <property type="component" value="Unassembled WGS sequence"/>
</dbReference>
<comment type="caution">
    <text evidence="1">The sequence shown here is derived from an EMBL/GenBank/DDBJ whole genome shotgun (WGS) entry which is preliminary data.</text>
</comment>
<gene>
    <name evidence="1" type="ORF">US90_C0019G0011</name>
</gene>
<reference evidence="1 2" key="1">
    <citation type="journal article" date="2015" name="Nature">
        <title>rRNA introns, odd ribosomes, and small enigmatic genomes across a large radiation of phyla.</title>
        <authorList>
            <person name="Brown C.T."/>
            <person name="Hug L.A."/>
            <person name="Thomas B.C."/>
            <person name="Sharon I."/>
            <person name="Castelle C.J."/>
            <person name="Singh A."/>
            <person name="Wilkins M.J."/>
            <person name="Williams K.H."/>
            <person name="Banfield J.F."/>
        </authorList>
    </citation>
    <scope>NUCLEOTIDE SEQUENCE [LARGE SCALE GENOMIC DNA]</scope>
</reference>
<proteinExistence type="predicted"/>
<protein>
    <submittedName>
        <fullName evidence="1">Uncharacterized protein</fullName>
    </submittedName>
</protein>
<evidence type="ECO:0000313" key="2">
    <source>
        <dbReference type="Proteomes" id="UP000034406"/>
    </source>
</evidence>